<name>A0A1I8FH33_9PLAT</name>
<accession>A0A1I8FH33</accession>
<sequence>SMFKRISIVAVQSGSTEPPGPASWLLASAPAGRHHRSYLGDRIWPDEMSFSCWTTRTAGLLASPQPPAVGSCLLGRSPLTACCRHPAGLAVECAEELAASWRSLNSPSARGCCANNLFGSFGAPASRWEYSES</sequence>
<dbReference type="Proteomes" id="UP000095280">
    <property type="component" value="Unplaced"/>
</dbReference>
<dbReference type="AlphaFoldDB" id="A0A1I8FH33"/>
<evidence type="ECO:0000313" key="2">
    <source>
        <dbReference type="WBParaSite" id="maker-unitig_34478-snap-gene-0.1-mRNA-1"/>
    </source>
</evidence>
<evidence type="ECO:0000313" key="1">
    <source>
        <dbReference type="Proteomes" id="UP000095280"/>
    </source>
</evidence>
<reference evidence="2" key="1">
    <citation type="submission" date="2016-11" db="UniProtKB">
        <authorList>
            <consortium name="WormBaseParasite"/>
        </authorList>
    </citation>
    <scope>IDENTIFICATION</scope>
</reference>
<protein>
    <submittedName>
        <fullName evidence="2">Secreted protein</fullName>
    </submittedName>
</protein>
<keyword evidence="1" id="KW-1185">Reference proteome</keyword>
<dbReference type="WBParaSite" id="maker-unitig_34478-snap-gene-0.1-mRNA-1">
    <property type="protein sequence ID" value="maker-unitig_34478-snap-gene-0.1-mRNA-1"/>
    <property type="gene ID" value="maker-unitig_34478-snap-gene-0.1"/>
</dbReference>
<proteinExistence type="predicted"/>
<organism evidence="1 2">
    <name type="scientific">Macrostomum lignano</name>
    <dbReference type="NCBI Taxonomy" id="282301"/>
    <lineage>
        <taxon>Eukaryota</taxon>
        <taxon>Metazoa</taxon>
        <taxon>Spiralia</taxon>
        <taxon>Lophotrochozoa</taxon>
        <taxon>Platyhelminthes</taxon>
        <taxon>Rhabditophora</taxon>
        <taxon>Macrostomorpha</taxon>
        <taxon>Macrostomida</taxon>
        <taxon>Macrostomidae</taxon>
        <taxon>Macrostomum</taxon>
    </lineage>
</organism>